<accession>A0A919V6M6</accession>
<dbReference type="EMBL" id="BOOW01000028">
    <property type="protein sequence ID" value="GII94230.1"/>
    <property type="molecule type" value="Genomic_DNA"/>
</dbReference>
<protein>
    <submittedName>
        <fullName evidence="2">Uncharacterized protein</fullName>
    </submittedName>
</protein>
<feature type="region of interest" description="Disordered" evidence="1">
    <location>
        <begin position="184"/>
        <end position="203"/>
    </location>
</feature>
<evidence type="ECO:0000313" key="3">
    <source>
        <dbReference type="Proteomes" id="UP000606172"/>
    </source>
</evidence>
<feature type="compositionally biased region" description="Basic and acidic residues" evidence="1">
    <location>
        <begin position="193"/>
        <end position="203"/>
    </location>
</feature>
<comment type="caution">
    <text evidence="2">The sequence shown here is derived from an EMBL/GenBank/DDBJ whole genome shotgun (WGS) entry which is preliminary data.</text>
</comment>
<evidence type="ECO:0000256" key="1">
    <source>
        <dbReference type="SAM" id="MobiDB-lite"/>
    </source>
</evidence>
<name>A0A919V6M6_9ACTN</name>
<feature type="region of interest" description="Disordered" evidence="1">
    <location>
        <begin position="98"/>
        <end position="128"/>
    </location>
</feature>
<feature type="compositionally biased region" description="Low complexity" evidence="1">
    <location>
        <begin position="119"/>
        <end position="128"/>
    </location>
</feature>
<dbReference type="Proteomes" id="UP000606172">
    <property type="component" value="Unassembled WGS sequence"/>
</dbReference>
<keyword evidence="3" id="KW-1185">Reference proteome</keyword>
<dbReference type="RefSeq" id="WP_204028461.1">
    <property type="nucleotide sequence ID" value="NZ_BOOW01000028.1"/>
</dbReference>
<sequence>MPQLPDRPDLAQLRRQATELLRAAQAGEDAATSRLAAITEHPTLNAAQPAIARDYGFTNWAKLKAEVERRDILNQRDLTRLQALLAAHPEQARQSLRNWCDPPARGQPARRHRDAALQRRPSGRAAASAPARLLDRLVGRAHPVDVAAPFARRIARPVAVRHDLLAQAGAVAGVLVQVAAVPRQGRGRARRSGAADRDPGGAV</sequence>
<reference evidence="2" key="1">
    <citation type="submission" date="2021-01" db="EMBL/GenBank/DDBJ databases">
        <title>Whole genome shotgun sequence of Sinosporangium siamense NBRC 109515.</title>
        <authorList>
            <person name="Komaki H."/>
            <person name="Tamura T."/>
        </authorList>
    </citation>
    <scope>NUCLEOTIDE SEQUENCE</scope>
    <source>
        <strain evidence="2">NBRC 109515</strain>
    </source>
</reference>
<gene>
    <name evidence="2" type="ORF">Ssi02_44610</name>
</gene>
<organism evidence="2 3">
    <name type="scientific">Sinosporangium siamense</name>
    <dbReference type="NCBI Taxonomy" id="1367973"/>
    <lineage>
        <taxon>Bacteria</taxon>
        <taxon>Bacillati</taxon>
        <taxon>Actinomycetota</taxon>
        <taxon>Actinomycetes</taxon>
        <taxon>Streptosporangiales</taxon>
        <taxon>Streptosporangiaceae</taxon>
        <taxon>Sinosporangium</taxon>
    </lineage>
</organism>
<proteinExistence type="predicted"/>
<evidence type="ECO:0000313" key="2">
    <source>
        <dbReference type="EMBL" id="GII94230.1"/>
    </source>
</evidence>
<dbReference type="AlphaFoldDB" id="A0A919V6M6"/>